<evidence type="ECO:0008006" key="4">
    <source>
        <dbReference type="Google" id="ProtNLM"/>
    </source>
</evidence>
<feature type="transmembrane region" description="Helical" evidence="1">
    <location>
        <begin position="297"/>
        <end position="319"/>
    </location>
</feature>
<dbReference type="EMBL" id="RYZH01000004">
    <property type="protein sequence ID" value="RUL89183.1"/>
    <property type="molecule type" value="Genomic_DNA"/>
</dbReference>
<comment type="caution">
    <text evidence="2">The sequence shown here is derived from an EMBL/GenBank/DDBJ whole genome shotgun (WGS) entry which is preliminary data.</text>
</comment>
<dbReference type="InterPro" id="IPR036259">
    <property type="entry name" value="MFS_trans_sf"/>
</dbReference>
<keyword evidence="1" id="KW-0472">Membrane</keyword>
<dbReference type="RefSeq" id="WP_126723918.1">
    <property type="nucleotide sequence ID" value="NZ_RYZH01000004.1"/>
</dbReference>
<name>A0A432MP05_9BACT</name>
<evidence type="ECO:0000313" key="3">
    <source>
        <dbReference type="Proteomes" id="UP000280296"/>
    </source>
</evidence>
<dbReference type="OrthoDB" id="182994at2"/>
<reference evidence="2 3" key="1">
    <citation type="submission" date="2018-12" db="EMBL/GenBank/DDBJ databases">
        <authorList>
            <person name="Toschakov S.V."/>
        </authorList>
    </citation>
    <scope>NUCLEOTIDE SEQUENCE [LARGE SCALE GENOMIC DNA]</scope>
    <source>
        <strain evidence="2 3">GM2012</strain>
    </source>
</reference>
<dbReference type="InterPro" id="IPR043745">
    <property type="entry name" value="DUF5690"/>
</dbReference>
<feature type="transmembrane region" description="Helical" evidence="1">
    <location>
        <begin position="20"/>
        <end position="38"/>
    </location>
</feature>
<feature type="transmembrane region" description="Helical" evidence="1">
    <location>
        <begin position="229"/>
        <end position="248"/>
    </location>
</feature>
<organism evidence="2 3">
    <name type="scientific">Tautonia sociabilis</name>
    <dbReference type="NCBI Taxonomy" id="2080755"/>
    <lineage>
        <taxon>Bacteria</taxon>
        <taxon>Pseudomonadati</taxon>
        <taxon>Planctomycetota</taxon>
        <taxon>Planctomycetia</taxon>
        <taxon>Isosphaerales</taxon>
        <taxon>Isosphaeraceae</taxon>
        <taxon>Tautonia</taxon>
    </lineage>
</organism>
<feature type="transmembrane region" description="Helical" evidence="1">
    <location>
        <begin position="392"/>
        <end position="418"/>
    </location>
</feature>
<keyword evidence="1" id="KW-0812">Transmembrane</keyword>
<accession>A0A432MP05</accession>
<gene>
    <name evidence="2" type="ORF">TsocGM_03445</name>
</gene>
<dbReference type="SUPFAM" id="SSF103473">
    <property type="entry name" value="MFS general substrate transporter"/>
    <property type="match status" value="1"/>
</dbReference>
<evidence type="ECO:0000313" key="2">
    <source>
        <dbReference type="EMBL" id="RUL89183.1"/>
    </source>
</evidence>
<feature type="transmembrane region" description="Helical" evidence="1">
    <location>
        <begin position="363"/>
        <end position="386"/>
    </location>
</feature>
<dbReference type="AlphaFoldDB" id="A0A432MP05"/>
<keyword evidence="1" id="KW-1133">Transmembrane helix</keyword>
<dbReference type="Pfam" id="PF18943">
    <property type="entry name" value="DUF5690"/>
    <property type="match status" value="1"/>
</dbReference>
<feature type="transmembrane region" description="Helical" evidence="1">
    <location>
        <begin position="113"/>
        <end position="136"/>
    </location>
</feature>
<proteinExistence type="predicted"/>
<feature type="transmembrane region" description="Helical" evidence="1">
    <location>
        <begin position="268"/>
        <end position="290"/>
    </location>
</feature>
<evidence type="ECO:0000256" key="1">
    <source>
        <dbReference type="SAM" id="Phobius"/>
    </source>
</evidence>
<sequence>MTTAQGQPTGAKGPPPSPAIALWAVAAAFGTYFCMYVFRKPFTAASYAGGEVFGLPEKTVLVTTQVFGYMLSKVVGIRVIAELPPARRALGLLVLVGAAELALLGFAVMPSPMHAACLFVNGLALGMVFGLVLGFLEGRRTTEALAAGLCASFILADGVAKSVGTWLLDQGVSERMMPGLADLLFVPPILLFVGMLSRVPPPDKEDVIHRGERSAMDRHDRAAMIRGHGLGLMLLIGVYLLVTIARSVRADFMPEIWRGLGVEAAPETFARSEVLVAFFVLASNGLSVLIRDNRRAFFAAIGVAMVGGLMMLAALAGLRRGSLDGLTFMVLVGIGLYLPYVVIHTTIFERLIAMTRDRGNLGFLMYLADAVGYLGYVVLMLTQGLIPTGPSFLTFFSVICGVIAVLTCLSLAASWVYYARRTSALKPPVAEV</sequence>
<reference evidence="2 3" key="2">
    <citation type="submission" date="2019-01" db="EMBL/GenBank/DDBJ databases">
        <title>Tautonia sociabilis, a novel thermotolerant planctomycete of Isosphaeraceae family, isolated from a 4000 m deep subterranean habitat.</title>
        <authorList>
            <person name="Kovaleva O.L."/>
            <person name="Elcheninov A.G."/>
            <person name="Van Heerden E."/>
            <person name="Toshchakov S.V."/>
            <person name="Novikov A."/>
            <person name="Bonch-Osmolovskaya E.A."/>
            <person name="Kublanov I.V."/>
        </authorList>
    </citation>
    <scope>NUCLEOTIDE SEQUENCE [LARGE SCALE GENOMIC DNA]</scope>
    <source>
        <strain evidence="2 3">GM2012</strain>
    </source>
</reference>
<keyword evidence="3" id="KW-1185">Reference proteome</keyword>
<feature type="transmembrane region" description="Helical" evidence="1">
    <location>
        <begin position="325"/>
        <end position="343"/>
    </location>
</feature>
<protein>
    <recommendedName>
        <fullName evidence="4">MFS transporter</fullName>
    </recommendedName>
</protein>
<dbReference type="Proteomes" id="UP000280296">
    <property type="component" value="Unassembled WGS sequence"/>
</dbReference>
<feature type="transmembrane region" description="Helical" evidence="1">
    <location>
        <begin position="89"/>
        <end position="107"/>
    </location>
</feature>